<sequence>MTINCWLCPLGSYFHHILHSHNQQSSIPTSVCTQEDLWKQAFPVLGIEDSGAILIRFLSTIVISQILKCKSQVSKSL</sequence>
<gene>
    <name evidence="1" type="ORF">L1987_57416</name>
</gene>
<proteinExistence type="predicted"/>
<evidence type="ECO:0000313" key="2">
    <source>
        <dbReference type="Proteomes" id="UP001056120"/>
    </source>
</evidence>
<reference evidence="1 2" key="2">
    <citation type="journal article" date="2022" name="Mol. Ecol. Resour.">
        <title>The genomes of chicory, endive, great burdock and yacon provide insights into Asteraceae paleo-polyploidization history and plant inulin production.</title>
        <authorList>
            <person name="Fan W."/>
            <person name="Wang S."/>
            <person name="Wang H."/>
            <person name="Wang A."/>
            <person name="Jiang F."/>
            <person name="Liu H."/>
            <person name="Zhao H."/>
            <person name="Xu D."/>
            <person name="Zhang Y."/>
        </authorList>
    </citation>
    <scope>NUCLEOTIDE SEQUENCE [LARGE SCALE GENOMIC DNA]</scope>
    <source>
        <strain evidence="2">cv. Yunnan</strain>
        <tissue evidence="1">Leaves</tissue>
    </source>
</reference>
<dbReference type="EMBL" id="CM042036">
    <property type="protein sequence ID" value="KAI3744337.1"/>
    <property type="molecule type" value="Genomic_DNA"/>
</dbReference>
<evidence type="ECO:0000313" key="1">
    <source>
        <dbReference type="EMBL" id="KAI3744337.1"/>
    </source>
</evidence>
<protein>
    <submittedName>
        <fullName evidence="1">Uncharacterized protein</fullName>
    </submittedName>
</protein>
<keyword evidence="2" id="KW-1185">Reference proteome</keyword>
<name>A0ACB9DCM9_9ASTR</name>
<dbReference type="Proteomes" id="UP001056120">
    <property type="component" value="Linkage Group LG19"/>
</dbReference>
<comment type="caution">
    <text evidence="1">The sequence shown here is derived from an EMBL/GenBank/DDBJ whole genome shotgun (WGS) entry which is preliminary data.</text>
</comment>
<reference evidence="2" key="1">
    <citation type="journal article" date="2022" name="Mol. Ecol. Resour.">
        <title>The genomes of chicory, endive, great burdock and yacon provide insights into Asteraceae palaeo-polyploidization history and plant inulin production.</title>
        <authorList>
            <person name="Fan W."/>
            <person name="Wang S."/>
            <person name="Wang H."/>
            <person name="Wang A."/>
            <person name="Jiang F."/>
            <person name="Liu H."/>
            <person name="Zhao H."/>
            <person name="Xu D."/>
            <person name="Zhang Y."/>
        </authorList>
    </citation>
    <scope>NUCLEOTIDE SEQUENCE [LARGE SCALE GENOMIC DNA]</scope>
    <source>
        <strain evidence="2">cv. Yunnan</strain>
    </source>
</reference>
<organism evidence="1 2">
    <name type="scientific">Smallanthus sonchifolius</name>
    <dbReference type="NCBI Taxonomy" id="185202"/>
    <lineage>
        <taxon>Eukaryota</taxon>
        <taxon>Viridiplantae</taxon>
        <taxon>Streptophyta</taxon>
        <taxon>Embryophyta</taxon>
        <taxon>Tracheophyta</taxon>
        <taxon>Spermatophyta</taxon>
        <taxon>Magnoliopsida</taxon>
        <taxon>eudicotyledons</taxon>
        <taxon>Gunneridae</taxon>
        <taxon>Pentapetalae</taxon>
        <taxon>asterids</taxon>
        <taxon>campanulids</taxon>
        <taxon>Asterales</taxon>
        <taxon>Asteraceae</taxon>
        <taxon>Asteroideae</taxon>
        <taxon>Heliantheae alliance</taxon>
        <taxon>Millerieae</taxon>
        <taxon>Smallanthus</taxon>
    </lineage>
</organism>
<accession>A0ACB9DCM9</accession>